<dbReference type="Proteomes" id="UP000176608">
    <property type="component" value="Unassembled WGS sequence"/>
</dbReference>
<sequence length="120" mass="13406">MEVTMSSKKPYYGPAGIFSTDNAEADQRQIDAESYDPDEDGMDGNPQNDPYEEEDDRYIEKDLGETIRVFFSCSVRTDPGVWYSSKTVFTEELEVETASAQKEHDLACSCGKPISVSPTD</sequence>
<name>A0A1F4USG2_UNCKA</name>
<reference evidence="2 3" key="1">
    <citation type="journal article" date="2016" name="Nat. Commun.">
        <title>Thousands of microbial genomes shed light on interconnected biogeochemical processes in an aquifer system.</title>
        <authorList>
            <person name="Anantharaman K."/>
            <person name="Brown C.T."/>
            <person name="Hug L.A."/>
            <person name="Sharon I."/>
            <person name="Castelle C.J."/>
            <person name="Probst A.J."/>
            <person name="Thomas B.C."/>
            <person name="Singh A."/>
            <person name="Wilkins M.J."/>
            <person name="Karaoz U."/>
            <person name="Brodie E.L."/>
            <person name="Williams K.H."/>
            <person name="Hubbard S.S."/>
            <person name="Banfield J.F."/>
        </authorList>
    </citation>
    <scope>NUCLEOTIDE SEQUENCE [LARGE SCALE GENOMIC DNA]</scope>
</reference>
<proteinExistence type="predicted"/>
<evidence type="ECO:0000313" key="3">
    <source>
        <dbReference type="Proteomes" id="UP000176608"/>
    </source>
</evidence>
<comment type="caution">
    <text evidence="2">The sequence shown here is derived from an EMBL/GenBank/DDBJ whole genome shotgun (WGS) entry which is preliminary data.</text>
</comment>
<protein>
    <submittedName>
        <fullName evidence="2">Uncharacterized protein</fullName>
    </submittedName>
</protein>
<organism evidence="2 3">
    <name type="scientific">candidate division WWE3 bacterium RIFCSPHIGHO2_01_FULL_42_13</name>
    <dbReference type="NCBI Taxonomy" id="1802617"/>
    <lineage>
        <taxon>Bacteria</taxon>
        <taxon>Katanobacteria</taxon>
    </lineage>
</organism>
<feature type="compositionally biased region" description="Acidic residues" evidence="1">
    <location>
        <begin position="33"/>
        <end position="42"/>
    </location>
</feature>
<gene>
    <name evidence="2" type="ORF">A2886_01465</name>
</gene>
<dbReference type="EMBL" id="MEVA01000001">
    <property type="protein sequence ID" value="OGC47907.1"/>
    <property type="molecule type" value="Genomic_DNA"/>
</dbReference>
<dbReference type="STRING" id="1802617.A2886_01465"/>
<evidence type="ECO:0000313" key="2">
    <source>
        <dbReference type="EMBL" id="OGC47907.1"/>
    </source>
</evidence>
<dbReference type="AlphaFoldDB" id="A0A1F4USG2"/>
<accession>A0A1F4USG2</accession>
<evidence type="ECO:0000256" key="1">
    <source>
        <dbReference type="SAM" id="MobiDB-lite"/>
    </source>
</evidence>
<feature type="region of interest" description="Disordered" evidence="1">
    <location>
        <begin position="1"/>
        <end position="56"/>
    </location>
</feature>